<evidence type="ECO:0000313" key="4">
    <source>
        <dbReference type="Proteomes" id="UP000693970"/>
    </source>
</evidence>
<sequence length="578" mass="65195">MMVLNRILSVITTIVVIFFATSIDANGCGTATSKGTNEFDPLDVLVIGAGWSGLAAANKLHSVHSIKHFCVLEARDAIGVRSRTKMGALVPDLPTELGSAWVWEDTIITRIFKDAGLVSNEAPSYFSYSNMGLYYEPYGGLIENESEDGMWLRQEYEAFEDYAKQYATHDVTMQQMLAWYMEDYPELDEVAKQAIKGIVCGTIHSEYGSYFRDADSEYLDGHLTPEFRINYVAVPNGGFSRALEYFAAPFADHIQVNKQVLEVDYSATNRNEVVRVSALDRSTNETMTYYTRAVVCTVSLGVLKSGDLQFTPLLPPRKEKAIKEMGMGNINKCILYWDEETKDVSWWPSDKLELQLITEEDEDSMEWTYFINDQNHNGNRKNHIMTAWIGGAKADYWETKTDAETVEHVMKNIRQMFPPPISVPEPTNYLITRWKSDPFTRGTYHYHRAGVDTYANQDILAEPVASKVFFAGEATNEGMSAPNAYESGERAVDDIMESNVLNSIFSIFPNRRPTCSRAAHRCQTDDDCCEGYTCQHRTAWGTIKRCASSLPGVWSIEAVNKGDSGVRPRTSPFRNKDY</sequence>
<organism evidence="3 4">
    <name type="scientific">Nitzschia inconspicua</name>
    <dbReference type="NCBI Taxonomy" id="303405"/>
    <lineage>
        <taxon>Eukaryota</taxon>
        <taxon>Sar</taxon>
        <taxon>Stramenopiles</taxon>
        <taxon>Ochrophyta</taxon>
        <taxon>Bacillariophyta</taxon>
        <taxon>Bacillariophyceae</taxon>
        <taxon>Bacillariophycidae</taxon>
        <taxon>Bacillariales</taxon>
        <taxon>Bacillariaceae</taxon>
        <taxon>Nitzschia</taxon>
    </lineage>
</organism>
<dbReference type="OrthoDB" id="47735at2759"/>
<dbReference type="EMBL" id="JAGRRH010000019">
    <property type="protein sequence ID" value="KAG7349263.1"/>
    <property type="molecule type" value="Genomic_DNA"/>
</dbReference>
<name>A0A9K3KUF5_9STRA</name>
<dbReference type="AlphaFoldDB" id="A0A9K3KUF5"/>
<dbReference type="Proteomes" id="UP000693970">
    <property type="component" value="Unassembled WGS sequence"/>
</dbReference>
<dbReference type="InterPro" id="IPR002937">
    <property type="entry name" value="Amino_oxidase"/>
</dbReference>
<evidence type="ECO:0000259" key="2">
    <source>
        <dbReference type="Pfam" id="PF01593"/>
    </source>
</evidence>
<feature type="chain" id="PRO_5039946334" evidence="1">
    <location>
        <begin position="26"/>
        <end position="578"/>
    </location>
</feature>
<evidence type="ECO:0000256" key="1">
    <source>
        <dbReference type="SAM" id="SignalP"/>
    </source>
</evidence>
<feature type="signal peptide" evidence="1">
    <location>
        <begin position="1"/>
        <end position="25"/>
    </location>
</feature>
<comment type="caution">
    <text evidence="3">The sequence shown here is derived from an EMBL/GenBank/DDBJ whole genome shotgun (WGS) entry which is preliminary data.</text>
</comment>
<keyword evidence="4" id="KW-1185">Reference proteome</keyword>
<dbReference type="GO" id="GO:0016491">
    <property type="term" value="F:oxidoreductase activity"/>
    <property type="evidence" value="ECO:0007669"/>
    <property type="project" value="InterPro"/>
</dbReference>
<gene>
    <name evidence="3" type="ORF">IV203_011860</name>
</gene>
<dbReference type="Pfam" id="PF01593">
    <property type="entry name" value="Amino_oxidase"/>
    <property type="match status" value="1"/>
</dbReference>
<accession>A0A9K3KUF5</accession>
<evidence type="ECO:0000313" key="3">
    <source>
        <dbReference type="EMBL" id="KAG7349263.1"/>
    </source>
</evidence>
<dbReference type="InterPro" id="IPR050281">
    <property type="entry name" value="Flavin_monoamine_oxidase"/>
</dbReference>
<feature type="domain" description="Amine oxidase" evidence="2">
    <location>
        <begin position="52"/>
        <end position="496"/>
    </location>
</feature>
<dbReference type="PANTHER" id="PTHR10742">
    <property type="entry name" value="FLAVIN MONOAMINE OXIDASE"/>
    <property type="match status" value="1"/>
</dbReference>
<dbReference type="PANTHER" id="PTHR10742:SF410">
    <property type="entry name" value="LYSINE-SPECIFIC HISTONE DEMETHYLASE 2"/>
    <property type="match status" value="1"/>
</dbReference>
<keyword evidence="1" id="KW-0732">Signal</keyword>
<reference evidence="3" key="2">
    <citation type="submission" date="2021-04" db="EMBL/GenBank/DDBJ databases">
        <authorList>
            <person name="Podell S."/>
        </authorList>
    </citation>
    <scope>NUCLEOTIDE SEQUENCE</scope>
    <source>
        <strain evidence="3">Hildebrandi</strain>
    </source>
</reference>
<proteinExistence type="predicted"/>
<reference evidence="3" key="1">
    <citation type="journal article" date="2021" name="Sci. Rep.">
        <title>Diploid genomic architecture of Nitzschia inconspicua, an elite biomass production diatom.</title>
        <authorList>
            <person name="Oliver A."/>
            <person name="Podell S."/>
            <person name="Pinowska A."/>
            <person name="Traller J.C."/>
            <person name="Smith S.R."/>
            <person name="McClure R."/>
            <person name="Beliaev A."/>
            <person name="Bohutskyi P."/>
            <person name="Hill E.A."/>
            <person name="Rabines A."/>
            <person name="Zheng H."/>
            <person name="Allen L.Z."/>
            <person name="Kuo A."/>
            <person name="Grigoriev I.V."/>
            <person name="Allen A.E."/>
            <person name="Hazlebeck D."/>
            <person name="Allen E.E."/>
        </authorList>
    </citation>
    <scope>NUCLEOTIDE SEQUENCE</scope>
    <source>
        <strain evidence="3">Hildebrandi</strain>
    </source>
</reference>
<protein>
    <submittedName>
        <fullName evidence="3">Flavin containing amine oxidoreductase</fullName>
    </submittedName>
</protein>